<sequence>MSSFIDFSINQIQIQSRQMQLATGRRKGKPYHWLRNQEMMDMGKKMKGPLPFFCFVLFIFTLFCFMRFSPPLLLL</sequence>
<name>A0A2I2EXX4_ASPCN</name>
<feature type="transmembrane region" description="Helical" evidence="1">
    <location>
        <begin position="49"/>
        <end position="68"/>
    </location>
</feature>
<dbReference type="GeneID" id="36521805"/>
<dbReference type="AlphaFoldDB" id="A0A2I2EXX4"/>
<evidence type="ECO:0000313" key="3">
    <source>
        <dbReference type="Proteomes" id="UP000234585"/>
    </source>
</evidence>
<evidence type="ECO:0000313" key="2">
    <source>
        <dbReference type="EMBL" id="PLB33211.1"/>
    </source>
</evidence>
<accession>A0A2I2EXX4</accession>
<keyword evidence="1" id="KW-0812">Transmembrane</keyword>
<keyword evidence="3" id="KW-1185">Reference proteome</keyword>
<dbReference type="RefSeq" id="XP_024667223.1">
    <property type="nucleotide sequence ID" value="XM_024814645.1"/>
</dbReference>
<evidence type="ECO:0000256" key="1">
    <source>
        <dbReference type="SAM" id="Phobius"/>
    </source>
</evidence>
<dbReference type="Proteomes" id="UP000234585">
    <property type="component" value="Unassembled WGS sequence"/>
</dbReference>
<gene>
    <name evidence="2" type="ORF">BDW47DRAFT_114373</name>
</gene>
<proteinExistence type="predicted"/>
<protein>
    <submittedName>
        <fullName evidence="2">Uncharacterized protein</fullName>
    </submittedName>
</protein>
<dbReference type="EMBL" id="KZ559219">
    <property type="protein sequence ID" value="PLB33211.1"/>
    <property type="molecule type" value="Genomic_DNA"/>
</dbReference>
<organism evidence="2 3">
    <name type="scientific">Aspergillus candidus</name>
    <dbReference type="NCBI Taxonomy" id="41067"/>
    <lineage>
        <taxon>Eukaryota</taxon>
        <taxon>Fungi</taxon>
        <taxon>Dikarya</taxon>
        <taxon>Ascomycota</taxon>
        <taxon>Pezizomycotina</taxon>
        <taxon>Eurotiomycetes</taxon>
        <taxon>Eurotiomycetidae</taxon>
        <taxon>Eurotiales</taxon>
        <taxon>Aspergillaceae</taxon>
        <taxon>Aspergillus</taxon>
        <taxon>Aspergillus subgen. Circumdati</taxon>
    </lineage>
</organism>
<keyword evidence="1" id="KW-1133">Transmembrane helix</keyword>
<reference evidence="2 3" key="1">
    <citation type="submission" date="2017-12" db="EMBL/GenBank/DDBJ databases">
        <authorList>
            <consortium name="DOE Joint Genome Institute"/>
            <person name="Haridas S."/>
            <person name="Kjaerbolling I."/>
            <person name="Vesth T.C."/>
            <person name="Frisvad J.C."/>
            <person name="Nybo J.L."/>
            <person name="Theobald S."/>
            <person name="Kuo A."/>
            <person name="Bowyer P."/>
            <person name="Matsuda Y."/>
            <person name="Mondo S."/>
            <person name="Lyhne E.K."/>
            <person name="Kogle M.E."/>
            <person name="Clum A."/>
            <person name="Lipzen A."/>
            <person name="Salamov A."/>
            <person name="Ngan C.Y."/>
            <person name="Daum C."/>
            <person name="Chiniquy J."/>
            <person name="Barry K."/>
            <person name="LaButti K."/>
            <person name="Simmons B.A."/>
            <person name="Magnuson J.K."/>
            <person name="Mortensen U.H."/>
            <person name="Larsen T.O."/>
            <person name="Grigoriev I.V."/>
            <person name="Baker S.E."/>
            <person name="Andersen M.R."/>
            <person name="Nordberg H.P."/>
            <person name="Cantor M.N."/>
            <person name="Hua S.X."/>
        </authorList>
    </citation>
    <scope>NUCLEOTIDE SEQUENCE [LARGE SCALE GENOMIC DNA]</scope>
    <source>
        <strain evidence="2 3">CBS 102.13</strain>
    </source>
</reference>
<keyword evidence="1" id="KW-0472">Membrane</keyword>